<dbReference type="RefSeq" id="WP_190014745.1">
    <property type="nucleotide sequence ID" value="NZ_FQZV01000082.1"/>
</dbReference>
<name>A0A1M6Q6V7_9FIRM</name>
<dbReference type="PANTHER" id="PTHR43155:SF2">
    <property type="entry name" value="CYCLIC DI-GMP PHOSPHODIESTERASE PA4108"/>
    <property type="match status" value="1"/>
</dbReference>
<proteinExistence type="predicted"/>
<dbReference type="Pfam" id="PF13487">
    <property type="entry name" value="HD_5"/>
    <property type="match status" value="1"/>
</dbReference>
<evidence type="ECO:0000313" key="3">
    <source>
        <dbReference type="Proteomes" id="UP000184536"/>
    </source>
</evidence>
<accession>A0A1M6Q6V7</accession>
<feature type="domain" description="HD-GYP" evidence="1">
    <location>
        <begin position="103"/>
        <end position="300"/>
    </location>
</feature>
<dbReference type="SMART" id="SM00471">
    <property type="entry name" value="HDc"/>
    <property type="match status" value="1"/>
</dbReference>
<organism evidence="2 3">
    <name type="scientific">Geosporobacter subterraneus DSM 17957</name>
    <dbReference type="NCBI Taxonomy" id="1121919"/>
    <lineage>
        <taxon>Bacteria</taxon>
        <taxon>Bacillati</taxon>
        <taxon>Bacillota</taxon>
        <taxon>Clostridia</taxon>
        <taxon>Peptostreptococcales</taxon>
        <taxon>Thermotaleaceae</taxon>
        <taxon>Geosporobacter</taxon>
    </lineage>
</organism>
<evidence type="ECO:0000259" key="1">
    <source>
        <dbReference type="PROSITE" id="PS51832"/>
    </source>
</evidence>
<dbReference type="SUPFAM" id="SSF109604">
    <property type="entry name" value="HD-domain/PDEase-like"/>
    <property type="match status" value="1"/>
</dbReference>
<dbReference type="EMBL" id="FQZV01000082">
    <property type="protein sequence ID" value="SHK15999.1"/>
    <property type="molecule type" value="Genomic_DNA"/>
</dbReference>
<dbReference type="PROSITE" id="PS51832">
    <property type="entry name" value="HD_GYP"/>
    <property type="match status" value="1"/>
</dbReference>
<dbReference type="CDD" id="cd00077">
    <property type="entry name" value="HDc"/>
    <property type="match status" value="1"/>
</dbReference>
<protein>
    <submittedName>
        <fullName evidence="2">HDIG domain-containing protein</fullName>
    </submittedName>
</protein>
<evidence type="ECO:0000313" key="2">
    <source>
        <dbReference type="EMBL" id="SHK15999.1"/>
    </source>
</evidence>
<dbReference type="PANTHER" id="PTHR43155">
    <property type="entry name" value="CYCLIC DI-GMP PHOSPHODIESTERASE PA4108-RELATED"/>
    <property type="match status" value="1"/>
</dbReference>
<reference evidence="3" key="1">
    <citation type="submission" date="2016-11" db="EMBL/GenBank/DDBJ databases">
        <authorList>
            <person name="Varghese N."/>
            <person name="Submissions S."/>
        </authorList>
    </citation>
    <scope>NUCLEOTIDE SEQUENCE [LARGE SCALE GENOMIC DNA]</scope>
    <source>
        <strain evidence="3">DSM 17957</strain>
    </source>
</reference>
<dbReference type="STRING" id="1121919.SAMN02745975_03777"/>
<dbReference type="NCBIfam" id="TIGR00277">
    <property type="entry name" value="HDIG"/>
    <property type="match status" value="1"/>
</dbReference>
<sequence>MIHTREEMRLYTKKVEVDKLMPGDILAHDLYLDHGVLVIPAGIKLTEYHIAKLKNVEEKVVSIDLTKVYVKAIEDSKVLMKKVEEGKPITKKEVVRMLQPILKETRREKNIVRLLIQLQCQDDYTFQHTVNIGIVAGVIAKWMGYTDEEELSKIAVAGTLHDIGKSKVPMQILKKPGPLTSIEFEVMKKHPKLGFDILSRFPSFDDEVKLAVLQHHEREDGRGYPQGLEGDAIHPYAKIIAIADVYHAMTSKRVYRGRISPFLVLDHLHKNLDCLDTEIILVFVKNMLNCLIGTRVALSDGRIGYVTFIDPKAIGYPVIRLEKDHKILDLYEHKDITVEEILIE</sequence>
<dbReference type="AlphaFoldDB" id="A0A1M6Q6V7"/>
<dbReference type="Proteomes" id="UP000184536">
    <property type="component" value="Unassembled WGS sequence"/>
</dbReference>
<dbReference type="InterPro" id="IPR003607">
    <property type="entry name" value="HD/PDEase_dom"/>
</dbReference>
<gene>
    <name evidence="2" type="ORF">SAMN02745975_03777</name>
</gene>
<keyword evidence="3" id="KW-1185">Reference proteome</keyword>
<dbReference type="Gene3D" id="1.10.3210.10">
    <property type="entry name" value="Hypothetical protein af1432"/>
    <property type="match status" value="1"/>
</dbReference>
<dbReference type="InterPro" id="IPR006675">
    <property type="entry name" value="HDIG_dom"/>
</dbReference>
<dbReference type="InterPro" id="IPR037522">
    <property type="entry name" value="HD_GYP_dom"/>
</dbReference>